<dbReference type="RefSeq" id="WP_102645393.1">
    <property type="nucleotide sequence ID" value="NZ_PNYA01000008.1"/>
</dbReference>
<gene>
    <name evidence="1" type="ORF">C0Z18_10765</name>
</gene>
<dbReference type="Proteomes" id="UP000235616">
    <property type="component" value="Unassembled WGS sequence"/>
</dbReference>
<protein>
    <submittedName>
        <fullName evidence="1">Uncharacterized protein</fullName>
    </submittedName>
</protein>
<comment type="caution">
    <text evidence="1">The sequence shown here is derived from an EMBL/GenBank/DDBJ whole genome shotgun (WGS) entry which is preliminary data.</text>
</comment>
<evidence type="ECO:0000313" key="2">
    <source>
        <dbReference type="Proteomes" id="UP000235616"/>
    </source>
</evidence>
<accession>A0A2N7VTD9</accession>
<proteinExistence type="predicted"/>
<dbReference type="OrthoDB" id="9131812at2"/>
<sequence>MRDLDCHEARLVYSAWADAFGLAQQWRAPRDPRWLSVVRASPAALRGVAATLGYIALLRERASSAIVRGEPIDRWFEFALKYREVNCLGVTGIATRGELSEAEARGVRVLRCMAQQDWPQVSARIAMLTAPEPSHGRGDAGGSSRAPGFVLERIDVGRCLSISAAVARQASNASMERGDK</sequence>
<name>A0A2N7VTD9_9BURK</name>
<evidence type="ECO:0000313" key="1">
    <source>
        <dbReference type="EMBL" id="PMS20412.1"/>
    </source>
</evidence>
<organism evidence="1 2">
    <name type="scientific">Trinickia dabaoshanensis</name>
    <dbReference type="NCBI Taxonomy" id="564714"/>
    <lineage>
        <taxon>Bacteria</taxon>
        <taxon>Pseudomonadati</taxon>
        <taxon>Pseudomonadota</taxon>
        <taxon>Betaproteobacteria</taxon>
        <taxon>Burkholderiales</taxon>
        <taxon>Burkholderiaceae</taxon>
        <taxon>Trinickia</taxon>
    </lineage>
</organism>
<keyword evidence="2" id="KW-1185">Reference proteome</keyword>
<dbReference type="EMBL" id="PNYA01000008">
    <property type="protein sequence ID" value="PMS20412.1"/>
    <property type="molecule type" value="Genomic_DNA"/>
</dbReference>
<dbReference type="AlphaFoldDB" id="A0A2N7VTD9"/>
<reference evidence="1 2" key="1">
    <citation type="submission" date="2018-01" db="EMBL/GenBank/DDBJ databases">
        <title>Whole genome analyses suggest that Burkholderia sensu lato contains two further novel genera in the rhizoxinica-symbiotica group Mycetohabitans gen. nov., and Trinickia gen. nov.: implications for the evolution of diazotrophy and nodulation in the Burkholderiaceae.</title>
        <authorList>
            <person name="Estrada-de los Santos P."/>
            <person name="Palmer M."/>
            <person name="Chavez-Ramirez B."/>
            <person name="Beukes C."/>
            <person name="Steenkamp E.T."/>
            <person name="Hirsch A.M."/>
            <person name="Manyaka P."/>
            <person name="Maluk M."/>
            <person name="Lafos M."/>
            <person name="Crook M."/>
            <person name="Gross E."/>
            <person name="Simon M.F."/>
            <person name="Bueno dos Reis Junior F."/>
            <person name="Poole P.S."/>
            <person name="Venter S.N."/>
            <person name="James E.K."/>
        </authorList>
    </citation>
    <scope>NUCLEOTIDE SEQUENCE [LARGE SCALE GENOMIC DNA]</scope>
    <source>
        <strain evidence="1 2">GIMN1.004</strain>
    </source>
</reference>